<name>A0AAD6T9V7_9AGAR</name>
<gene>
    <name evidence="1" type="ORF">C8F04DRAFT_1080295</name>
</gene>
<sequence>MDGIIFGGARDPGGAADKGGSDIEDRVLARLGLLRTIAGGTGNPGGAADKGGSDIEDRVLAHLGTNHCWRRGGWGRIRRQGGKRRTRPGASNVAEGSPAFHACIEGGLGGLGGGGISLGGSGGVGERPDILVQTLYVGKISEAARVNMPLKEFCTTYKVNKDLFNRLVEAGFSTVAGLLKVTTADLRDEGFSIGHIAELQRALEQFVAKNEVGKQVWKQWGGFSLS</sequence>
<accession>A0AAD6T9V7</accession>
<protein>
    <submittedName>
        <fullName evidence="1">Uncharacterized protein</fullName>
    </submittedName>
</protein>
<comment type="caution">
    <text evidence="1">The sequence shown here is derived from an EMBL/GenBank/DDBJ whole genome shotgun (WGS) entry which is preliminary data.</text>
</comment>
<dbReference type="AlphaFoldDB" id="A0AAD6T9V7"/>
<organism evidence="1 2">
    <name type="scientific">Mycena alexandri</name>
    <dbReference type="NCBI Taxonomy" id="1745969"/>
    <lineage>
        <taxon>Eukaryota</taxon>
        <taxon>Fungi</taxon>
        <taxon>Dikarya</taxon>
        <taxon>Basidiomycota</taxon>
        <taxon>Agaricomycotina</taxon>
        <taxon>Agaricomycetes</taxon>
        <taxon>Agaricomycetidae</taxon>
        <taxon>Agaricales</taxon>
        <taxon>Marasmiineae</taxon>
        <taxon>Mycenaceae</taxon>
        <taxon>Mycena</taxon>
    </lineage>
</organism>
<dbReference type="Proteomes" id="UP001218188">
    <property type="component" value="Unassembled WGS sequence"/>
</dbReference>
<evidence type="ECO:0000313" key="1">
    <source>
        <dbReference type="EMBL" id="KAJ7041125.1"/>
    </source>
</evidence>
<dbReference type="InterPro" id="IPR010995">
    <property type="entry name" value="DNA_repair_Rad51/TF_NusA_a-hlx"/>
</dbReference>
<dbReference type="EMBL" id="JARJCM010000018">
    <property type="protein sequence ID" value="KAJ7041125.1"/>
    <property type="molecule type" value="Genomic_DNA"/>
</dbReference>
<dbReference type="GO" id="GO:0000166">
    <property type="term" value="F:nucleotide binding"/>
    <property type="evidence" value="ECO:0007669"/>
    <property type="project" value="InterPro"/>
</dbReference>
<evidence type="ECO:0000313" key="2">
    <source>
        <dbReference type="Proteomes" id="UP001218188"/>
    </source>
</evidence>
<proteinExistence type="predicted"/>
<keyword evidence="2" id="KW-1185">Reference proteome</keyword>
<reference evidence="1" key="1">
    <citation type="submission" date="2023-03" db="EMBL/GenBank/DDBJ databases">
        <title>Massive genome expansion in bonnet fungi (Mycena s.s.) driven by repeated elements and novel gene families across ecological guilds.</title>
        <authorList>
            <consortium name="Lawrence Berkeley National Laboratory"/>
            <person name="Harder C.B."/>
            <person name="Miyauchi S."/>
            <person name="Viragh M."/>
            <person name="Kuo A."/>
            <person name="Thoen E."/>
            <person name="Andreopoulos B."/>
            <person name="Lu D."/>
            <person name="Skrede I."/>
            <person name="Drula E."/>
            <person name="Henrissat B."/>
            <person name="Morin E."/>
            <person name="Kohler A."/>
            <person name="Barry K."/>
            <person name="LaButti K."/>
            <person name="Morin E."/>
            <person name="Salamov A."/>
            <person name="Lipzen A."/>
            <person name="Mereny Z."/>
            <person name="Hegedus B."/>
            <person name="Baldrian P."/>
            <person name="Stursova M."/>
            <person name="Weitz H."/>
            <person name="Taylor A."/>
            <person name="Grigoriev I.V."/>
            <person name="Nagy L.G."/>
            <person name="Martin F."/>
            <person name="Kauserud H."/>
        </authorList>
    </citation>
    <scope>NUCLEOTIDE SEQUENCE</scope>
    <source>
        <strain evidence="1">CBHHK200</strain>
    </source>
</reference>
<dbReference type="SUPFAM" id="SSF47794">
    <property type="entry name" value="Rad51 N-terminal domain-like"/>
    <property type="match status" value="1"/>
</dbReference>